<gene>
    <name evidence="1" type="ORF">MUN86_00990</name>
</gene>
<reference evidence="1" key="1">
    <citation type="submission" date="2022-04" db="EMBL/GenBank/DDBJ databases">
        <title>Hymenobacter sp. isolated from the air.</title>
        <authorList>
            <person name="Won M."/>
            <person name="Lee C.-M."/>
            <person name="Woen H.-Y."/>
            <person name="Kwon S.-W."/>
        </authorList>
    </citation>
    <scope>NUCLEOTIDE SEQUENCE</scope>
    <source>
        <strain evidence="1">5420S-77</strain>
    </source>
</reference>
<keyword evidence="2" id="KW-1185">Reference proteome</keyword>
<dbReference type="RefSeq" id="WP_245120739.1">
    <property type="nucleotide sequence ID" value="NZ_CP095061.1"/>
</dbReference>
<evidence type="ECO:0000313" key="2">
    <source>
        <dbReference type="Proteomes" id="UP000830401"/>
    </source>
</evidence>
<dbReference type="Proteomes" id="UP000830401">
    <property type="component" value="Chromosome"/>
</dbReference>
<sequence length="60" mass="6944">MASAFFNPRYLALARKHGFTLYTIEGDIEYLSKLLEGETITIQGQQYQVTKNEFKLVQKT</sequence>
<name>A0ABY4G6L6_9BACT</name>
<evidence type="ECO:0000313" key="1">
    <source>
        <dbReference type="EMBL" id="UOQ66540.1"/>
    </source>
</evidence>
<protein>
    <submittedName>
        <fullName evidence="1">Uncharacterized protein</fullName>
    </submittedName>
</protein>
<organism evidence="1 2">
    <name type="scientific">Hymenobacter volaticus</name>
    <dbReference type="NCBI Taxonomy" id="2932254"/>
    <lineage>
        <taxon>Bacteria</taxon>
        <taxon>Pseudomonadati</taxon>
        <taxon>Bacteroidota</taxon>
        <taxon>Cytophagia</taxon>
        <taxon>Cytophagales</taxon>
        <taxon>Hymenobacteraceae</taxon>
        <taxon>Hymenobacter</taxon>
    </lineage>
</organism>
<accession>A0ABY4G6L6</accession>
<dbReference type="EMBL" id="CP095061">
    <property type="protein sequence ID" value="UOQ66540.1"/>
    <property type="molecule type" value="Genomic_DNA"/>
</dbReference>
<proteinExistence type="predicted"/>